<reference evidence="11" key="1">
    <citation type="submission" date="2018-06" db="EMBL/GenBank/DDBJ databases">
        <authorList>
            <person name="Guldener U."/>
        </authorList>
    </citation>
    <scope>NUCLEOTIDE SEQUENCE [LARGE SCALE GENOMIC DNA]</scope>
    <source>
        <strain evidence="11">UTAD17</strain>
    </source>
</reference>
<dbReference type="Pfam" id="PF11051">
    <property type="entry name" value="Mannosyl_trans3"/>
    <property type="match status" value="1"/>
</dbReference>
<sequence>MRFEEGGTPSQSSQFEEYKNSLLNWYKDTTSNDAVVYEELAGNAGSTTIYANKLSDKTHAFFENVIDLVVQYGPHGSTFRKYNSECNFKKDIGYRPEHYHDWDQLSFYNLSNCLKMSGKDKEMLKDAHLEYINALTKLRLPETTYNGGNGIVIVGGGKFSVLALNLIINLRKTGTKILPVEVLIPPKSSSASSHENQDKDFCESLLLHHKEFNAKCIYFDKIFSRDLIEKNKIEFKGYQYKSIAILASSFSNLLLLDADNTPIKSLDHVFDSKIFQDTGLIMWPDFWRRTTSPDYYYIADIEININKRVRNCLDNLTPVEVYSDSTAENKNVPYHDFLNTIPDPSTESGQLMINKLVHLPTILLSFYYNVYGPSWYYPLFSQGRSGEGDKETFIAAAHFYNLPYYQVKTMIDTDGYHKHDGSGYRSVALYQHDFIQDYELYKLAKKDIEKKYGKKGNGAVKFDPNYSFENFYNKYFHNEKVQGGDSGTNTDKKDIDVMFIHCNLPKFDPYELYSNKEFQDLQKDQDDNTFNKNSQLQFRIFEKLDKLNNFDIELEIFDNYNKYLCDPQHLIQFDYLTKKLKYGDQEDGDITTSSTRNGDLEWLKMCKYIKNRLLFLKNTPI</sequence>
<keyword evidence="9" id="KW-0472">Membrane</keyword>
<dbReference type="GO" id="GO:0000026">
    <property type="term" value="F:alpha-1,2-mannosyltransferase activity"/>
    <property type="evidence" value="ECO:0007669"/>
    <property type="project" value="TreeGrafter"/>
</dbReference>
<evidence type="ECO:0000313" key="11">
    <source>
        <dbReference type="Proteomes" id="UP000262825"/>
    </source>
</evidence>
<keyword evidence="4 10" id="KW-0808">Transferase</keyword>
<dbReference type="GO" id="GO:0000139">
    <property type="term" value="C:Golgi membrane"/>
    <property type="evidence" value="ECO:0007669"/>
    <property type="project" value="UniProtKB-SubCell"/>
</dbReference>
<keyword evidence="10" id="KW-0328">Glycosyltransferase</keyword>
<dbReference type="PANTHER" id="PTHR31646:SF1">
    <property type="entry name" value="ALPHA-1,2-MANNOSYLTRANSFERASE MNN2"/>
    <property type="match status" value="1"/>
</dbReference>
<protein>
    <submittedName>
        <fullName evidence="10">Related to Alpha-1,2-mannosyltransferase MNN2</fullName>
    </submittedName>
</protein>
<keyword evidence="5" id="KW-0812">Transmembrane</keyword>
<evidence type="ECO:0000256" key="9">
    <source>
        <dbReference type="ARBA" id="ARBA00023136"/>
    </source>
</evidence>
<evidence type="ECO:0000256" key="4">
    <source>
        <dbReference type="ARBA" id="ARBA00022679"/>
    </source>
</evidence>
<evidence type="ECO:0000256" key="6">
    <source>
        <dbReference type="ARBA" id="ARBA00022968"/>
    </source>
</evidence>
<keyword evidence="7" id="KW-1133">Transmembrane helix</keyword>
<evidence type="ECO:0000256" key="8">
    <source>
        <dbReference type="ARBA" id="ARBA00023034"/>
    </source>
</evidence>
<dbReference type="PANTHER" id="PTHR31646">
    <property type="entry name" value="ALPHA-1,2-MANNOSYLTRANSFERASE MNN2"/>
    <property type="match status" value="1"/>
</dbReference>
<dbReference type="VEuPathDB" id="FungiDB:SCODWIG_01074"/>
<keyword evidence="8" id="KW-0333">Golgi apparatus</keyword>
<comment type="similarity">
    <text evidence="3">Belongs to the MNN1/MNT family.</text>
</comment>
<gene>
    <name evidence="10" type="ORF">SCODWIG_01074</name>
</gene>
<name>A0A376B3R5_9ASCO</name>
<dbReference type="AlphaFoldDB" id="A0A376B3R5"/>
<accession>A0A376B3R5</accession>
<evidence type="ECO:0000256" key="3">
    <source>
        <dbReference type="ARBA" id="ARBA00009105"/>
    </source>
</evidence>
<dbReference type="InterPro" id="IPR022751">
    <property type="entry name" value="Alpha_mannosyltransferase"/>
</dbReference>
<keyword evidence="11" id="KW-1185">Reference proteome</keyword>
<dbReference type="EMBL" id="UFAJ01000122">
    <property type="protein sequence ID" value="SSD59313.1"/>
    <property type="molecule type" value="Genomic_DNA"/>
</dbReference>
<evidence type="ECO:0000256" key="5">
    <source>
        <dbReference type="ARBA" id="ARBA00022692"/>
    </source>
</evidence>
<evidence type="ECO:0000256" key="2">
    <source>
        <dbReference type="ARBA" id="ARBA00004922"/>
    </source>
</evidence>
<dbReference type="SUPFAM" id="SSF53448">
    <property type="entry name" value="Nucleotide-diphospho-sugar transferases"/>
    <property type="match status" value="1"/>
</dbReference>
<proteinExistence type="inferred from homology"/>
<dbReference type="InterPro" id="IPR029044">
    <property type="entry name" value="Nucleotide-diphossugar_trans"/>
</dbReference>
<dbReference type="GO" id="GO:0046354">
    <property type="term" value="P:mannan biosynthetic process"/>
    <property type="evidence" value="ECO:0007669"/>
    <property type="project" value="TreeGrafter"/>
</dbReference>
<dbReference type="Proteomes" id="UP000262825">
    <property type="component" value="Unassembled WGS sequence"/>
</dbReference>
<keyword evidence="6" id="KW-0735">Signal-anchor</keyword>
<comment type="pathway">
    <text evidence="2">Protein modification; protein glycosylation.</text>
</comment>
<evidence type="ECO:0000313" key="10">
    <source>
        <dbReference type="EMBL" id="SSD59313.1"/>
    </source>
</evidence>
<evidence type="ECO:0000256" key="7">
    <source>
        <dbReference type="ARBA" id="ARBA00022989"/>
    </source>
</evidence>
<comment type="subcellular location">
    <subcellularLocation>
        <location evidence="1">Golgi apparatus membrane</location>
        <topology evidence="1">Single-pass type II membrane protein</topology>
    </subcellularLocation>
</comment>
<organism evidence="10 11">
    <name type="scientific">Saccharomycodes ludwigii</name>
    <dbReference type="NCBI Taxonomy" id="36035"/>
    <lineage>
        <taxon>Eukaryota</taxon>
        <taxon>Fungi</taxon>
        <taxon>Dikarya</taxon>
        <taxon>Ascomycota</taxon>
        <taxon>Saccharomycotina</taxon>
        <taxon>Saccharomycetes</taxon>
        <taxon>Saccharomycodales</taxon>
        <taxon>Saccharomycodaceae</taxon>
        <taxon>Saccharomycodes</taxon>
    </lineage>
</organism>
<evidence type="ECO:0000256" key="1">
    <source>
        <dbReference type="ARBA" id="ARBA00004323"/>
    </source>
</evidence>